<evidence type="ECO:0000256" key="6">
    <source>
        <dbReference type="ARBA" id="ARBA00047375"/>
    </source>
</evidence>
<dbReference type="InterPro" id="IPR012392">
    <property type="entry name" value="3-ktacl-CoA_syn"/>
</dbReference>
<evidence type="ECO:0000256" key="1">
    <source>
        <dbReference type="ARBA" id="ARBA00005194"/>
    </source>
</evidence>
<dbReference type="Proteomes" id="UP000593568">
    <property type="component" value="Unassembled WGS sequence"/>
</dbReference>
<keyword evidence="10" id="KW-1185">Reference proteome</keyword>
<dbReference type="PANTHER" id="PTHR31561">
    <property type="entry name" value="3-KETOACYL-COA SYNTHASE"/>
    <property type="match status" value="1"/>
</dbReference>
<dbReference type="Pfam" id="PF08541">
    <property type="entry name" value="ACP_syn_III_C"/>
    <property type="match status" value="1"/>
</dbReference>
<dbReference type="InterPro" id="IPR013747">
    <property type="entry name" value="ACP_syn_III_C"/>
</dbReference>
<keyword evidence="4" id="KW-0808">Transferase</keyword>
<dbReference type="EMBL" id="JABEZW010000011">
    <property type="protein sequence ID" value="MBA0780746.1"/>
    <property type="molecule type" value="Genomic_DNA"/>
</dbReference>
<comment type="catalytic activity">
    <reaction evidence="6">
        <text>a very-long-chain acyl-CoA + malonyl-CoA + H(+) = a very-long-chain 3-oxoacyl-CoA + CO2 + CoA</text>
        <dbReference type="Rhea" id="RHEA:32727"/>
        <dbReference type="ChEBI" id="CHEBI:15378"/>
        <dbReference type="ChEBI" id="CHEBI:16526"/>
        <dbReference type="ChEBI" id="CHEBI:57287"/>
        <dbReference type="ChEBI" id="CHEBI:57384"/>
        <dbReference type="ChEBI" id="CHEBI:90725"/>
        <dbReference type="ChEBI" id="CHEBI:90736"/>
        <dbReference type="EC" id="2.3.1.199"/>
    </reaction>
</comment>
<comment type="pathway">
    <text evidence="1">Lipid metabolism; fatty acid biosynthesis.</text>
</comment>
<dbReference type="SUPFAM" id="SSF53901">
    <property type="entry name" value="Thiolase-like"/>
    <property type="match status" value="2"/>
</dbReference>
<dbReference type="AlphaFoldDB" id="A0A7J9F618"/>
<feature type="domain" description="Beta-ketoacyl-[acyl-carrier-protein] synthase III C-terminal" evidence="8">
    <location>
        <begin position="156"/>
        <end position="239"/>
    </location>
</feature>
<evidence type="ECO:0000256" key="4">
    <source>
        <dbReference type="ARBA" id="ARBA00022679"/>
    </source>
</evidence>
<keyword evidence="5" id="KW-0012">Acyltransferase</keyword>
<dbReference type="Pfam" id="PF08392">
    <property type="entry name" value="FAE1_CUT1_RppA"/>
    <property type="match status" value="1"/>
</dbReference>
<dbReference type="GO" id="GO:0016020">
    <property type="term" value="C:membrane"/>
    <property type="evidence" value="ECO:0007669"/>
    <property type="project" value="InterPro"/>
</dbReference>
<evidence type="ECO:0000256" key="2">
    <source>
        <dbReference type="ARBA" id="ARBA00005531"/>
    </source>
</evidence>
<organism evidence="9 10">
    <name type="scientific">Gossypium trilobum</name>
    <dbReference type="NCBI Taxonomy" id="34281"/>
    <lineage>
        <taxon>Eukaryota</taxon>
        <taxon>Viridiplantae</taxon>
        <taxon>Streptophyta</taxon>
        <taxon>Embryophyta</taxon>
        <taxon>Tracheophyta</taxon>
        <taxon>Spermatophyta</taxon>
        <taxon>Magnoliopsida</taxon>
        <taxon>eudicotyledons</taxon>
        <taxon>Gunneridae</taxon>
        <taxon>Pentapetalae</taxon>
        <taxon>rosids</taxon>
        <taxon>malvids</taxon>
        <taxon>Malvales</taxon>
        <taxon>Malvaceae</taxon>
        <taxon>Malvoideae</taxon>
        <taxon>Gossypium</taxon>
    </lineage>
</organism>
<dbReference type="UniPathway" id="UPA00094"/>
<evidence type="ECO:0000259" key="7">
    <source>
        <dbReference type="Pfam" id="PF08392"/>
    </source>
</evidence>
<proteinExistence type="inferred from homology"/>
<dbReference type="GO" id="GO:0006633">
    <property type="term" value="P:fatty acid biosynthetic process"/>
    <property type="evidence" value="ECO:0007669"/>
    <property type="project" value="UniProtKB-UniPathway"/>
</dbReference>
<feature type="domain" description="FAE" evidence="7">
    <location>
        <begin position="3"/>
        <end position="135"/>
    </location>
</feature>
<dbReference type="GO" id="GO:0009922">
    <property type="term" value="F:fatty acid elongase activity"/>
    <property type="evidence" value="ECO:0007669"/>
    <property type="project" value="UniProtKB-EC"/>
</dbReference>
<sequence length="286" mass="32917">QACAIDLVQQLFKTYKNQFAIVVSTESIARHWYCGKEKSMMLSNCLFRNGGSSILLTNKRDLKDRCLLKLKCAVRTNIGYDDEAYGCCIQVEDPQGYQGFRLTKNIIKASTKAFTENFKLLLPKILPVWELLLCNINSREKINRSPNLSFNLNLKSGVDHFFFHPGGRALIDRLGKSLGLSEYDLEPTRMTLYRFGNTSASGLWYILSYMEAKKRLKKGDKILMVGLGAGFMCNNCVWEVMKDGLEDTRVWEDCIDEYPRKDLVNPFTEKYSWINDECLNFVRTQD</sequence>
<comment type="caution">
    <text evidence="9">The sequence shown here is derived from an EMBL/GenBank/DDBJ whole genome shotgun (WGS) entry which is preliminary data.</text>
</comment>
<accession>A0A7J9F618</accession>
<gene>
    <name evidence="9" type="ORF">Gotri_004809</name>
</gene>
<protein>
    <recommendedName>
        <fullName evidence="3">very-long-chain 3-oxoacyl-CoA synthase</fullName>
        <ecNumber evidence="3">2.3.1.199</ecNumber>
    </recommendedName>
</protein>
<dbReference type="InterPro" id="IPR016039">
    <property type="entry name" value="Thiolase-like"/>
</dbReference>
<dbReference type="EC" id="2.3.1.199" evidence="3"/>
<feature type="non-terminal residue" evidence="9">
    <location>
        <position position="1"/>
    </location>
</feature>
<evidence type="ECO:0000256" key="3">
    <source>
        <dbReference type="ARBA" id="ARBA00012307"/>
    </source>
</evidence>
<evidence type="ECO:0000313" key="10">
    <source>
        <dbReference type="Proteomes" id="UP000593568"/>
    </source>
</evidence>
<name>A0A7J9F618_9ROSI</name>
<dbReference type="Gene3D" id="3.40.47.10">
    <property type="match status" value="1"/>
</dbReference>
<evidence type="ECO:0000256" key="5">
    <source>
        <dbReference type="ARBA" id="ARBA00023315"/>
    </source>
</evidence>
<evidence type="ECO:0000313" key="9">
    <source>
        <dbReference type="EMBL" id="MBA0780746.1"/>
    </source>
</evidence>
<reference evidence="9 10" key="1">
    <citation type="journal article" date="2019" name="Genome Biol. Evol.">
        <title>Insights into the evolution of the New World diploid cottons (Gossypium, subgenus Houzingenia) based on genome sequencing.</title>
        <authorList>
            <person name="Grover C.E."/>
            <person name="Arick M.A. 2nd"/>
            <person name="Thrash A."/>
            <person name="Conover J.L."/>
            <person name="Sanders W.S."/>
            <person name="Peterson D.G."/>
            <person name="Frelichowski J.E."/>
            <person name="Scheffler J.A."/>
            <person name="Scheffler B.E."/>
            <person name="Wendel J.F."/>
        </authorList>
    </citation>
    <scope>NUCLEOTIDE SEQUENCE [LARGE SCALE GENOMIC DNA]</scope>
    <source>
        <strain evidence="9">8</strain>
        <tissue evidence="9">Leaf</tissue>
    </source>
</reference>
<evidence type="ECO:0000259" key="8">
    <source>
        <dbReference type="Pfam" id="PF08541"/>
    </source>
</evidence>
<dbReference type="InterPro" id="IPR013601">
    <property type="entry name" value="FAE1_typ3_polyketide_synth"/>
</dbReference>
<comment type="similarity">
    <text evidence="2">Belongs to the thiolase-like superfamily. Chalcone/stilbene synthases family.</text>
</comment>